<reference evidence="4" key="1">
    <citation type="submission" date="2016-06" db="UniProtKB">
        <authorList>
            <consortium name="WormBaseParasite"/>
        </authorList>
    </citation>
    <scope>IDENTIFICATION</scope>
</reference>
<organism evidence="4">
    <name type="scientific">Schistosoma curassoni</name>
    <dbReference type="NCBI Taxonomy" id="6186"/>
    <lineage>
        <taxon>Eukaryota</taxon>
        <taxon>Metazoa</taxon>
        <taxon>Spiralia</taxon>
        <taxon>Lophotrochozoa</taxon>
        <taxon>Platyhelminthes</taxon>
        <taxon>Trematoda</taxon>
        <taxon>Digenea</taxon>
        <taxon>Strigeidida</taxon>
        <taxon>Schistosomatoidea</taxon>
        <taxon>Schistosomatidae</taxon>
        <taxon>Schistosoma</taxon>
    </lineage>
</organism>
<proteinExistence type="predicted"/>
<feature type="region of interest" description="Disordered" evidence="1">
    <location>
        <begin position="66"/>
        <end position="87"/>
    </location>
</feature>
<dbReference type="Proteomes" id="UP000279833">
    <property type="component" value="Unassembled WGS sequence"/>
</dbReference>
<reference evidence="2 3" key="2">
    <citation type="submission" date="2018-11" db="EMBL/GenBank/DDBJ databases">
        <authorList>
            <consortium name="Pathogen Informatics"/>
        </authorList>
    </citation>
    <scope>NUCLEOTIDE SEQUENCE [LARGE SCALE GENOMIC DNA]</scope>
    <source>
        <strain evidence="2">Dakar</strain>
        <strain evidence="3">Dakar, Senegal</strain>
    </source>
</reference>
<name>A0A183JLC5_9TREM</name>
<feature type="compositionally biased region" description="Low complexity" evidence="1">
    <location>
        <begin position="66"/>
        <end position="81"/>
    </location>
</feature>
<accession>A0A183JLC5</accession>
<dbReference type="EMBL" id="UZAK01004014">
    <property type="protein sequence ID" value="VDO82418.1"/>
    <property type="molecule type" value="Genomic_DNA"/>
</dbReference>
<dbReference type="WBParaSite" id="SCUD_0000350601-mRNA-1">
    <property type="protein sequence ID" value="SCUD_0000350601-mRNA-1"/>
    <property type="gene ID" value="SCUD_0000350601"/>
</dbReference>
<evidence type="ECO:0000313" key="3">
    <source>
        <dbReference type="Proteomes" id="UP000279833"/>
    </source>
</evidence>
<evidence type="ECO:0000256" key="1">
    <source>
        <dbReference type="SAM" id="MobiDB-lite"/>
    </source>
</evidence>
<dbReference type="AlphaFoldDB" id="A0A183JLC5"/>
<evidence type="ECO:0000313" key="2">
    <source>
        <dbReference type="EMBL" id="VDO82418.1"/>
    </source>
</evidence>
<protein>
    <submittedName>
        <fullName evidence="2 4">Uncharacterized protein</fullName>
    </submittedName>
</protein>
<gene>
    <name evidence="2" type="ORF">SCUD_LOCUS3506</name>
</gene>
<keyword evidence="3" id="KW-1185">Reference proteome</keyword>
<sequence length="87" mass="9663">MTSVKLKKTPILDSLLVVIHLILKKLNGFVYFYGILSYVIATQASFTVTNTTLTIYTTIIITTTTNNNNNNNNSNSNNNNIHVLTSL</sequence>
<evidence type="ECO:0000313" key="4">
    <source>
        <dbReference type="WBParaSite" id="SCUD_0000350601-mRNA-1"/>
    </source>
</evidence>